<dbReference type="AlphaFoldDB" id="A0A6P7WZQ9"/>
<keyword evidence="5" id="KW-0493">Microtubule</keyword>
<dbReference type="KEGG" id="muo:115462853"/>
<evidence type="ECO:0000313" key="12">
    <source>
        <dbReference type="RefSeq" id="XP_030048757.1"/>
    </source>
</evidence>
<evidence type="ECO:0000313" key="11">
    <source>
        <dbReference type="Proteomes" id="UP000515156"/>
    </source>
</evidence>
<dbReference type="Proteomes" id="UP000515156">
    <property type="component" value="Chromosome 2"/>
</dbReference>
<keyword evidence="3" id="KW-0963">Cytoplasm</keyword>
<dbReference type="GO" id="GO:0070652">
    <property type="term" value="C:HAUS complex"/>
    <property type="evidence" value="ECO:0007669"/>
    <property type="project" value="InterPro"/>
</dbReference>
<feature type="coiled-coil region" evidence="10">
    <location>
        <begin position="122"/>
        <end position="156"/>
    </location>
</feature>
<comment type="similarity">
    <text evidence="2">Belongs to the HAUS1 family.</text>
</comment>
<evidence type="ECO:0000256" key="2">
    <source>
        <dbReference type="ARBA" id="ARBA00005479"/>
    </source>
</evidence>
<dbReference type="GO" id="GO:0005819">
    <property type="term" value="C:spindle"/>
    <property type="evidence" value="ECO:0007669"/>
    <property type="project" value="UniProtKB-SubCell"/>
</dbReference>
<evidence type="ECO:0000256" key="3">
    <source>
        <dbReference type="ARBA" id="ARBA00022490"/>
    </source>
</evidence>
<dbReference type="RefSeq" id="XP_030048757.1">
    <property type="nucleotide sequence ID" value="XM_030192897.1"/>
</dbReference>
<dbReference type="GO" id="GO:0007098">
    <property type="term" value="P:centrosome cycle"/>
    <property type="evidence" value="ECO:0007669"/>
    <property type="project" value="TreeGrafter"/>
</dbReference>
<dbReference type="OrthoDB" id="5372507at2759"/>
<protein>
    <submittedName>
        <fullName evidence="12">HAUS augmin-like complex subunit 1</fullName>
    </submittedName>
</protein>
<dbReference type="PANTHER" id="PTHR31570:SF1">
    <property type="entry name" value="HAUS AUGMIN-LIKE COMPLEX SUBUNIT 1"/>
    <property type="match status" value="1"/>
</dbReference>
<dbReference type="Pfam" id="PF25762">
    <property type="entry name" value="HAUS1"/>
    <property type="match status" value="1"/>
</dbReference>
<evidence type="ECO:0000256" key="9">
    <source>
        <dbReference type="ARBA" id="ARBA00023306"/>
    </source>
</evidence>
<reference evidence="12" key="1">
    <citation type="submission" date="2025-08" db="UniProtKB">
        <authorList>
            <consortium name="RefSeq"/>
        </authorList>
    </citation>
    <scope>IDENTIFICATION</scope>
</reference>
<dbReference type="GeneID" id="115462853"/>
<dbReference type="GO" id="GO:0051301">
    <property type="term" value="P:cell division"/>
    <property type="evidence" value="ECO:0007669"/>
    <property type="project" value="UniProtKB-KW"/>
</dbReference>
<sequence>MQTASSLPRQVDLIVLWLKKVFGDKPISHYEVNTRTTDILYQLAACNEARDKDISLVIEDIKLKTVETAAEANFLQDLLLETMGPSFTRLSRMGSSYLNELVDSTLVLDVKDTSLASYIPAVIDLTSELLVLESKNQEMELELTNLRKKLTAALVLEKTLQEDLRKAEEHWTVERTKLDSRMQNMEFLKAKSEELTVRIKAAEEQLSATGMDPSLSHQSLVALSEKRTKLKEEAVPLKKKLESYLDLSPNPSLAQVKIEEAKRELSLIDAELTRKVDMMELALPEQNKRLFP</sequence>
<evidence type="ECO:0000256" key="5">
    <source>
        <dbReference type="ARBA" id="ARBA00022701"/>
    </source>
</evidence>
<keyword evidence="8" id="KW-0206">Cytoskeleton</keyword>
<keyword evidence="9" id="KW-0131">Cell cycle</keyword>
<dbReference type="FunCoup" id="A0A6P7WZQ9">
    <property type="interactions" value="924"/>
</dbReference>
<evidence type="ECO:0000256" key="4">
    <source>
        <dbReference type="ARBA" id="ARBA00022618"/>
    </source>
</evidence>
<dbReference type="GO" id="GO:0005829">
    <property type="term" value="C:cytosol"/>
    <property type="evidence" value="ECO:0007669"/>
    <property type="project" value="TreeGrafter"/>
</dbReference>
<keyword evidence="4" id="KW-0132">Cell division</keyword>
<dbReference type="GO" id="GO:0005874">
    <property type="term" value="C:microtubule"/>
    <property type="evidence" value="ECO:0007669"/>
    <property type="project" value="UniProtKB-KW"/>
</dbReference>
<dbReference type="PANTHER" id="PTHR31570">
    <property type="entry name" value="HAUS AUGMIN-LIKE COMPLEX SUBUNIT 1"/>
    <property type="match status" value="1"/>
</dbReference>
<gene>
    <name evidence="12" type="primary">LOC115462853</name>
</gene>
<dbReference type="InterPro" id="IPR026243">
    <property type="entry name" value="HAUS1"/>
</dbReference>
<evidence type="ECO:0000256" key="7">
    <source>
        <dbReference type="ARBA" id="ARBA00023054"/>
    </source>
</evidence>
<evidence type="ECO:0000256" key="6">
    <source>
        <dbReference type="ARBA" id="ARBA00022776"/>
    </source>
</evidence>
<name>A0A6P7WZQ9_9AMPH</name>
<dbReference type="InParanoid" id="A0A6P7WZQ9"/>
<evidence type="ECO:0000256" key="1">
    <source>
        <dbReference type="ARBA" id="ARBA00004186"/>
    </source>
</evidence>
<comment type="subcellular location">
    <subcellularLocation>
        <location evidence="1">Cytoplasm</location>
        <location evidence="1">Cytoskeleton</location>
        <location evidence="1">Spindle</location>
    </subcellularLocation>
</comment>
<accession>A0A6P7WZQ9</accession>
<keyword evidence="6" id="KW-0498">Mitosis</keyword>
<dbReference type="PRINTS" id="PR02087">
    <property type="entry name" value="HAUSAUGMINL1"/>
</dbReference>
<organism evidence="11 12">
    <name type="scientific">Microcaecilia unicolor</name>
    <dbReference type="NCBI Taxonomy" id="1415580"/>
    <lineage>
        <taxon>Eukaryota</taxon>
        <taxon>Metazoa</taxon>
        <taxon>Chordata</taxon>
        <taxon>Craniata</taxon>
        <taxon>Vertebrata</taxon>
        <taxon>Euteleostomi</taxon>
        <taxon>Amphibia</taxon>
        <taxon>Gymnophiona</taxon>
        <taxon>Siphonopidae</taxon>
        <taxon>Microcaecilia</taxon>
    </lineage>
</organism>
<proteinExistence type="inferred from homology"/>
<keyword evidence="7 10" id="KW-0175">Coiled coil</keyword>
<dbReference type="GO" id="GO:0051225">
    <property type="term" value="P:spindle assembly"/>
    <property type="evidence" value="ECO:0007669"/>
    <property type="project" value="InterPro"/>
</dbReference>
<evidence type="ECO:0000256" key="8">
    <source>
        <dbReference type="ARBA" id="ARBA00023212"/>
    </source>
</evidence>
<keyword evidence="11" id="KW-1185">Reference proteome</keyword>
<evidence type="ECO:0000256" key="10">
    <source>
        <dbReference type="SAM" id="Coils"/>
    </source>
</evidence>